<gene>
    <name evidence="1" type="ORF">AF331_18770</name>
</gene>
<organism evidence="1 2">
    <name type="scientific">Rossellomorea marisflavi</name>
    <dbReference type="NCBI Taxonomy" id="189381"/>
    <lineage>
        <taxon>Bacteria</taxon>
        <taxon>Bacillati</taxon>
        <taxon>Bacillota</taxon>
        <taxon>Bacilli</taxon>
        <taxon>Bacillales</taxon>
        <taxon>Bacillaceae</taxon>
        <taxon>Rossellomorea</taxon>
    </lineage>
</organism>
<comment type="caution">
    <text evidence="1">The sequence shown here is derived from an EMBL/GenBank/DDBJ whole genome shotgun (WGS) entry which is preliminary data.</text>
</comment>
<evidence type="ECO:0000313" key="1">
    <source>
        <dbReference type="EMBL" id="KON82893.1"/>
    </source>
</evidence>
<keyword evidence="2" id="KW-1185">Reference proteome</keyword>
<dbReference type="InterPro" id="IPR029465">
    <property type="entry name" value="ATPgrasp_TupA"/>
</dbReference>
<dbReference type="OrthoDB" id="9791827at2"/>
<evidence type="ECO:0000313" key="2">
    <source>
        <dbReference type="Proteomes" id="UP000037405"/>
    </source>
</evidence>
<dbReference type="PATRIC" id="fig|189381.12.peg.3260"/>
<protein>
    <submittedName>
        <fullName evidence="1">Uncharacterized protein</fullName>
    </submittedName>
</protein>
<proteinExistence type="predicted"/>
<dbReference type="Proteomes" id="UP000037405">
    <property type="component" value="Unassembled WGS sequence"/>
</dbReference>
<accession>A0A0M0FZE9</accession>
<dbReference type="AlphaFoldDB" id="A0A0M0FZE9"/>
<reference evidence="2" key="1">
    <citation type="submission" date="2015-07" db="EMBL/GenBank/DDBJ databases">
        <title>Fjat-14235 jcm11544.</title>
        <authorList>
            <person name="Liu B."/>
            <person name="Wang J."/>
            <person name="Zhu Y."/>
            <person name="Liu G."/>
            <person name="Chen Q."/>
            <person name="Chen Z."/>
            <person name="Lan J."/>
            <person name="Che J."/>
            <person name="Ge C."/>
            <person name="Shi H."/>
            <person name="Pan Z."/>
            <person name="Liu X."/>
        </authorList>
    </citation>
    <scope>NUCLEOTIDE SEQUENCE [LARGE SCALE GENOMIC DNA]</scope>
    <source>
        <strain evidence="2">JCM 11544</strain>
    </source>
</reference>
<dbReference type="EMBL" id="LGUE01000008">
    <property type="protein sequence ID" value="KON82893.1"/>
    <property type="molecule type" value="Genomic_DNA"/>
</dbReference>
<name>A0A0M0FZE9_9BACI</name>
<sequence>MIKKIRSSSKNIIIKIVKKCLTEKKYMELIFYRVQGYKLNLNNPKTLSEKIQWMKLYWDLEKLGEYIDKYEVRKYVEKKVGKEFLIPLIGVYENEAQINFEDLPKSFIIKATHASGWNFIVKNKNNINYKEVLDKIAFWTNTSFYNLTGERNYKHVTGRVVIEELVEDPSGDLKDYKFFCFDGQPKFIQVDGDRHEEHKRNIYDTEWNKLDVSYVHGNLAAPIPKPDKLNEMLDVAKKLSSDFKFVRVDLYYTNNKVYFGELTFTPGQGFEKFSNKKYDDEFGGYLNLGGKSIYK</sequence>
<dbReference type="SUPFAM" id="SSF56059">
    <property type="entry name" value="Glutathione synthetase ATP-binding domain-like"/>
    <property type="match status" value="1"/>
</dbReference>
<dbReference type="RefSeq" id="WP_053429540.1">
    <property type="nucleotide sequence ID" value="NZ_LGUE01000008.1"/>
</dbReference>
<dbReference type="Pfam" id="PF14305">
    <property type="entry name" value="ATPgrasp_TupA"/>
    <property type="match status" value="1"/>
</dbReference>